<keyword evidence="1" id="KW-0472">Membrane</keyword>
<reference evidence="2 3" key="1">
    <citation type="submission" date="2017-01" db="EMBL/GenBank/DDBJ databases">
        <authorList>
            <person name="Mah S.A."/>
            <person name="Swanson W.J."/>
            <person name="Moy G.W."/>
            <person name="Vacquier V.D."/>
        </authorList>
    </citation>
    <scope>NUCLEOTIDE SEQUENCE [LARGE SCALE GENOMIC DNA]</scope>
</reference>
<evidence type="ECO:0000256" key="1">
    <source>
        <dbReference type="SAM" id="Phobius"/>
    </source>
</evidence>
<keyword evidence="1" id="KW-1133">Transmembrane helix</keyword>
<protein>
    <submittedName>
        <fullName evidence="2">Uncharacterized protein</fullName>
    </submittedName>
</protein>
<evidence type="ECO:0000313" key="3">
    <source>
        <dbReference type="Proteomes" id="UP000221250"/>
    </source>
</evidence>
<keyword evidence="1" id="KW-0812">Transmembrane</keyword>
<evidence type="ECO:0000313" key="2">
    <source>
        <dbReference type="EMBL" id="AQT28668.1"/>
    </source>
</evidence>
<gene>
    <name evidence="2" type="ORF">YOLOSWAG_189</name>
</gene>
<sequence length="39" mass="4254">MGNNQSLTAYQSELIVSGIVLVVVGIAFAIFVWLDSKRN</sequence>
<proteinExistence type="predicted"/>
<keyword evidence="3" id="KW-1185">Reference proteome</keyword>
<name>A0A1S6L3B0_9CAUD</name>
<accession>A0A1S6L3B0</accession>
<organism evidence="2 3">
    <name type="scientific">Erwinia phage vB_EamM_Yoloswag</name>
    <dbReference type="NCBI Taxonomy" id="1958956"/>
    <lineage>
        <taxon>Viruses</taxon>
        <taxon>Duplodnaviria</taxon>
        <taxon>Heunggongvirae</taxon>
        <taxon>Uroviricota</taxon>
        <taxon>Caudoviricetes</taxon>
        <taxon>Yoloswagvirus</taxon>
        <taxon>Yoloswagvirus yoloswag</taxon>
    </lineage>
</organism>
<dbReference type="EMBL" id="KY448244">
    <property type="protein sequence ID" value="AQT28668.1"/>
    <property type="molecule type" value="Genomic_DNA"/>
</dbReference>
<feature type="transmembrane region" description="Helical" evidence="1">
    <location>
        <begin position="14"/>
        <end position="34"/>
    </location>
</feature>
<dbReference type="Proteomes" id="UP000221250">
    <property type="component" value="Segment"/>
</dbReference>